<evidence type="ECO:0000313" key="4">
    <source>
        <dbReference type="Proteomes" id="UP001156389"/>
    </source>
</evidence>
<sequence length="285" mass="30464">MFRPGIPLSGTGDDAGPGQPRPLEDTRQPSAAERVRTLVESSLTAALTIPGTEAPLRDPLGSWTAGARAVTDDGDVVLLVPANAPAARAAAYAQDDDVETVMEITDVAPVAVPHRVRGRTWVAGWLTAVRNADRAACARLLAERQPAMAEAEAKAGAGVPRALLRLEVGEAYVDDLWGAEHVEPDDFAAARPDPLVRHEAELLQHLAAAHGDRMRGLGTLLGEDRRRLCGAWSQVAPLALDRFGLRVRFAGQPGCFDARFEFPEPVRDVSQLRQAVQQLFEAAAG</sequence>
<gene>
    <name evidence="3" type="ORF">LHJ74_01160</name>
</gene>
<feature type="domain" description="DUF2470" evidence="2">
    <location>
        <begin position="200"/>
        <end position="278"/>
    </location>
</feature>
<feature type="region of interest" description="Disordered" evidence="1">
    <location>
        <begin position="1"/>
        <end position="30"/>
    </location>
</feature>
<dbReference type="InterPro" id="IPR019595">
    <property type="entry name" value="DUF2470"/>
</dbReference>
<dbReference type="InterPro" id="IPR037119">
    <property type="entry name" value="Haem_oxidase_HugZ-like_sf"/>
</dbReference>
<protein>
    <submittedName>
        <fullName evidence="3">DUF2470 domain-containing protein</fullName>
    </submittedName>
</protein>
<evidence type="ECO:0000259" key="2">
    <source>
        <dbReference type="Pfam" id="PF10615"/>
    </source>
</evidence>
<dbReference type="SUPFAM" id="SSF50475">
    <property type="entry name" value="FMN-binding split barrel"/>
    <property type="match status" value="1"/>
</dbReference>
<dbReference type="PANTHER" id="PTHR13343">
    <property type="entry name" value="CREG1 PROTEIN"/>
    <property type="match status" value="1"/>
</dbReference>
<dbReference type="PANTHER" id="PTHR13343:SF24">
    <property type="entry name" value="OS07G0573800 PROTEIN"/>
    <property type="match status" value="1"/>
</dbReference>
<dbReference type="Gene3D" id="3.20.180.10">
    <property type="entry name" value="PNP-oxidase-like"/>
    <property type="match status" value="1"/>
</dbReference>
<evidence type="ECO:0000313" key="3">
    <source>
        <dbReference type="EMBL" id="MCT2588567.1"/>
    </source>
</evidence>
<dbReference type="Pfam" id="PF10615">
    <property type="entry name" value="DUF2470"/>
    <property type="match status" value="1"/>
</dbReference>
<organism evidence="3 4">
    <name type="scientific">Streptomyces gossypii</name>
    <dbReference type="NCBI Taxonomy" id="2883101"/>
    <lineage>
        <taxon>Bacteria</taxon>
        <taxon>Bacillati</taxon>
        <taxon>Actinomycetota</taxon>
        <taxon>Actinomycetes</taxon>
        <taxon>Kitasatosporales</taxon>
        <taxon>Streptomycetaceae</taxon>
        <taxon>Streptomyces</taxon>
    </lineage>
</organism>
<dbReference type="EMBL" id="JAJAGO010000001">
    <property type="protein sequence ID" value="MCT2588567.1"/>
    <property type="molecule type" value="Genomic_DNA"/>
</dbReference>
<keyword evidence="4" id="KW-1185">Reference proteome</keyword>
<reference evidence="3 4" key="1">
    <citation type="submission" date="2021-10" db="EMBL/GenBank/DDBJ databases">
        <title>Streptomyces gossypii sp. nov., isolated from soil collected from cotton field.</title>
        <authorList>
            <person name="Ge X."/>
            <person name="Chen X."/>
            <person name="Liu W."/>
        </authorList>
    </citation>
    <scope>NUCLEOTIDE SEQUENCE [LARGE SCALE GENOMIC DNA]</scope>
    <source>
        <strain evidence="3 4">N2-109</strain>
    </source>
</reference>
<dbReference type="Proteomes" id="UP001156389">
    <property type="component" value="Unassembled WGS sequence"/>
</dbReference>
<accession>A0ABT2JL15</accession>
<comment type="caution">
    <text evidence="3">The sequence shown here is derived from an EMBL/GenBank/DDBJ whole genome shotgun (WGS) entry which is preliminary data.</text>
</comment>
<proteinExistence type="predicted"/>
<evidence type="ECO:0000256" key="1">
    <source>
        <dbReference type="SAM" id="MobiDB-lite"/>
    </source>
</evidence>
<name>A0ABT2JL15_9ACTN</name>